<dbReference type="Proteomes" id="UP000824540">
    <property type="component" value="Unassembled WGS sequence"/>
</dbReference>
<evidence type="ECO:0000313" key="3">
    <source>
        <dbReference type="Proteomes" id="UP000824540"/>
    </source>
</evidence>
<evidence type="ECO:0000313" key="2">
    <source>
        <dbReference type="EMBL" id="KAG9336939.1"/>
    </source>
</evidence>
<comment type="caution">
    <text evidence="2">The sequence shown here is derived from an EMBL/GenBank/DDBJ whole genome shotgun (WGS) entry which is preliminary data.</text>
</comment>
<reference evidence="2" key="1">
    <citation type="thesis" date="2021" institute="BYU ScholarsArchive" country="Provo, UT, USA">
        <title>Applications of and Algorithms for Genome Assembly and Genomic Analyses with an Emphasis on Marine Teleosts.</title>
        <authorList>
            <person name="Pickett B.D."/>
        </authorList>
    </citation>
    <scope>NUCLEOTIDE SEQUENCE</scope>
    <source>
        <strain evidence="2">HI-2016</strain>
    </source>
</reference>
<evidence type="ECO:0000256" key="1">
    <source>
        <dbReference type="SAM" id="MobiDB-lite"/>
    </source>
</evidence>
<gene>
    <name evidence="2" type="ORF">JZ751_029954</name>
</gene>
<sequence length="107" mass="12163">MHAVTEDAVLHFPPRFQRLLSGVWCLGGLWESQFPHVTGECQGVSFLRGVVFHIPWVRRREKRTKIEVRSVPVANSDKERKSKGEGDGKGREISVVKREGKGEPKTR</sequence>
<accession>A0A8T2N9D8</accession>
<proteinExistence type="predicted"/>
<keyword evidence="3" id="KW-1185">Reference proteome</keyword>
<feature type="region of interest" description="Disordered" evidence="1">
    <location>
        <begin position="67"/>
        <end position="107"/>
    </location>
</feature>
<feature type="compositionally biased region" description="Basic and acidic residues" evidence="1">
    <location>
        <begin position="76"/>
        <end position="107"/>
    </location>
</feature>
<dbReference type="EMBL" id="JAFBMS010000099">
    <property type="protein sequence ID" value="KAG9336939.1"/>
    <property type="molecule type" value="Genomic_DNA"/>
</dbReference>
<dbReference type="AlphaFoldDB" id="A0A8T2N9D8"/>
<name>A0A8T2N9D8_9TELE</name>
<organism evidence="2 3">
    <name type="scientific">Albula glossodonta</name>
    <name type="common">roundjaw bonefish</name>
    <dbReference type="NCBI Taxonomy" id="121402"/>
    <lineage>
        <taxon>Eukaryota</taxon>
        <taxon>Metazoa</taxon>
        <taxon>Chordata</taxon>
        <taxon>Craniata</taxon>
        <taxon>Vertebrata</taxon>
        <taxon>Euteleostomi</taxon>
        <taxon>Actinopterygii</taxon>
        <taxon>Neopterygii</taxon>
        <taxon>Teleostei</taxon>
        <taxon>Albuliformes</taxon>
        <taxon>Albulidae</taxon>
        <taxon>Albula</taxon>
    </lineage>
</organism>
<protein>
    <submittedName>
        <fullName evidence="2">Uncharacterized protein</fullName>
    </submittedName>
</protein>